<comment type="caution">
    <text evidence="2">Lacks conserved residue(s) required for the propagation of feature annotation.</text>
</comment>
<dbReference type="PROSITE" id="PS50215">
    <property type="entry name" value="ADAM_MEPRO"/>
    <property type="match status" value="1"/>
</dbReference>
<keyword evidence="1" id="KW-1015">Disulfide bond</keyword>
<gene>
    <name evidence="8" type="ORF">Bpfe_028967</name>
</gene>
<keyword evidence="8" id="KW-0645">Protease</keyword>
<evidence type="ECO:0000259" key="7">
    <source>
        <dbReference type="PROSITE" id="PS50215"/>
    </source>
</evidence>
<dbReference type="GO" id="GO:0006509">
    <property type="term" value="P:membrane protein ectodomain proteolysis"/>
    <property type="evidence" value="ECO:0007669"/>
    <property type="project" value="TreeGrafter"/>
</dbReference>
<keyword evidence="4" id="KW-0812">Transmembrane</keyword>
<dbReference type="Gene3D" id="4.10.70.10">
    <property type="entry name" value="Disintegrin domain"/>
    <property type="match status" value="1"/>
</dbReference>
<reference evidence="8" key="1">
    <citation type="journal article" date="2023" name="PLoS Negl. Trop. Dis.">
        <title>A genome sequence for Biomphalaria pfeifferi, the major vector snail for the human-infecting parasite Schistosoma mansoni.</title>
        <authorList>
            <person name="Bu L."/>
            <person name="Lu L."/>
            <person name="Laidemitt M.R."/>
            <person name="Zhang S.M."/>
            <person name="Mutuku M."/>
            <person name="Mkoji G."/>
            <person name="Steinauer M."/>
            <person name="Loker E.S."/>
        </authorList>
    </citation>
    <scope>NUCLEOTIDE SEQUENCE</scope>
    <source>
        <strain evidence="8">KasaAsao</strain>
    </source>
</reference>
<dbReference type="EMBL" id="JASAOG010000268">
    <property type="protein sequence ID" value="KAK0041603.1"/>
    <property type="molecule type" value="Genomic_DNA"/>
</dbReference>
<evidence type="ECO:0000256" key="4">
    <source>
        <dbReference type="SAM" id="Phobius"/>
    </source>
</evidence>
<keyword evidence="4" id="KW-0472">Membrane</keyword>
<dbReference type="Gene3D" id="4.10.70.30">
    <property type="match status" value="1"/>
</dbReference>
<evidence type="ECO:0000256" key="2">
    <source>
        <dbReference type="PROSITE-ProRule" id="PRU00276"/>
    </source>
</evidence>
<dbReference type="GO" id="GO:0004222">
    <property type="term" value="F:metalloendopeptidase activity"/>
    <property type="evidence" value="ECO:0007669"/>
    <property type="project" value="InterPro"/>
</dbReference>
<dbReference type="Gene3D" id="3.40.390.10">
    <property type="entry name" value="Collagenase (Catalytic Domain)"/>
    <property type="match status" value="1"/>
</dbReference>
<sequence>MRCIQLCLLIGLAFINITVIAAELHEQLHYFETLKVVDVKVRKKRSLDSQTSFTKDVTFSAFGRDFNLILTPGSPVISSDLAVKLVYRDGRTSPLYINENNFYTGHLTDDETVKVDAHEEDGVWGLNIYDKNDTYTLEPSWRHLPPSDNHSMIVYRHSDVKWNNTLPESDTKHSLLNFCGAVHPEDDPDVKLDQQTPKDERYSFTRNTNEEGQSRSKRSSWTLNTCHIIAVADYTFFMGPGGGFPHQTANYIVQTMQKVNAIFKNTVWDEDRQIKDLGFHIKEMRIHTEYTDPSQYHSNNKHYNMDQSYWPDQELLAQFGHDKYFTNFCLAHLFTHRTFDKNVVGMAYIASSRKFTPWGICAKLGSNNIAFNTGLSSTMNTMGNNMLTQEAVLVTAHEFGHSWGAEHDADTRECAPLNKGRYLMFMFATSGFEENNDDFSPCSKRYVTEVLLANAGSCFKENEQEGIWLEPKVPMCGNGVIDKGEMCDSGGFGISGMDPCCDSQCRLQENATCSPVNSECCKNCTMAPRGMVCRGASKEQCLQSAICSGFSFDCPASTPMPDTPEVKCIDEGVCKGGRCQSYCQRHLADSVPCICTTPGEECLRCCQEQDQVCQKINASHFLTDGRPCSYGYCKAGVCIGVRANMVQRLFAFIEKLTPNTLVAFMKSNIVGTIIVFSLVIWVPASWTVSCLDKKRGKLNRKYRDQWVSSETLLNRSFQSSVFANSVDNYKVKDTGPWPTYHGASSNVYLPPSPDEKKNKLPPLIMPPEKYFETTFKFNDHSGRPNESVVWETVM</sequence>
<keyword evidence="4" id="KW-1133">Transmembrane helix</keyword>
<dbReference type="InterPro" id="IPR032029">
    <property type="entry name" value="ADAM17_MPD"/>
</dbReference>
<evidence type="ECO:0000256" key="1">
    <source>
        <dbReference type="ARBA" id="ARBA00023157"/>
    </source>
</evidence>
<dbReference type="AlphaFoldDB" id="A0AAD8AU08"/>
<keyword evidence="2" id="KW-0862">Zinc</keyword>
<dbReference type="InterPro" id="IPR002870">
    <property type="entry name" value="Peptidase_M12B_N"/>
</dbReference>
<keyword evidence="8" id="KW-0378">Hydrolase</keyword>
<proteinExistence type="predicted"/>
<dbReference type="GO" id="GO:0007219">
    <property type="term" value="P:Notch signaling pathway"/>
    <property type="evidence" value="ECO:0007669"/>
    <property type="project" value="TreeGrafter"/>
</dbReference>
<dbReference type="Pfam" id="PF01562">
    <property type="entry name" value="Pep_M12B_propep"/>
    <property type="match status" value="1"/>
</dbReference>
<feature type="chain" id="PRO_5042277641" evidence="5">
    <location>
        <begin position="22"/>
        <end position="794"/>
    </location>
</feature>
<evidence type="ECO:0000313" key="9">
    <source>
        <dbReference type="Proteomes" id="UP001233172"/>
    </source>
</evidence>
<feature type="active site" evidence="2">
    <location>
        <position position="398"/>
    </location>
</feature>
<evidence type="ECO:0000256" key="3">
    <source>
        <dbReference type="SAM" id="MobiDB-lite"/>
    </source>
</evidence>
<keyword evidence="9" id="KW-1185">Reference proteome</keyword>
<keyword evidence="5" id="KW-0732">Signal</keyword>
<dbReference type="Pfam" id="PF00200">
    <property type="entry name" value="Disintegrin"/>
    <property type="match status" value="1"/>
</dbReference>
<organism evidence="8 9">
    <name type="scientific">Biomphalaria pfeifferi</name>
    <name type="common">Bloodfluke planorb</name>
    <name type="synonym">Freshwater snail</name>
    <dbReference type="NCBI Taxonomy" id="112525"/>
    <lineage>
        <taxon>Eukaryota</taxon>
        <taxon>Metazoa</taxon>
        <taxon>Spiralia</taxon>
        <taxon>Lophotrochozoa</taxon>
        <taxon>Mollusca</taxon>
        <taxon>Gastropoda</taxon>
        <taxon>Heterobranchia</taxon>
        <taxon>Euthyneura</taxon>
        <taxon>Panpulmonata</taxon>
        <taxon>Hygrophila</taxon>
        <taxon>Lymnaeoidea</taxon>
        <taxon>Planorbidae</taxon>
        <taxon>Biomphalaria</taxon>
    </lineage>
</organism>
<feature type="compositionally biased region" description="Basic and acidic residues" evidence="3">
    <location>
        <begin position="186"/>
        <end position="214"/>
    </location>
</feature>
<dbReference type="InterPro" id="IPR051489">
    <property type="entry name" value="ADAM_Metalloproteinase"/>
</dbReference>
<dbReference type="InterPro" id="IPR024079">
    <property type="entry name" value="MetalloPept_cat_dom_sf"/>
</dbReference>
<feature type="domain" description="Disintegrin" evidence="6">
    <location>
        <begin position="473"/>
        <end position="562"/>
    </location>
</feature>
<evidence type="ECO:0000256" key="5">
    <source>
        <dbReference type="SAM" id="SignalP"/>
    </source>
</evidence>
<feature type="binding site" evidence="2">
    <location>
        <position position="407"/>
    </location>
    <ligand>
        <name>Zn(2+)</name>
        <dbReference type="ChEBI" id="CHEBI:29105"/>
        <note>catalytic</note>
    </ligand>
</feature>
<feature type="binding site" evidence="2">
    <location>
        <position position="397"/>
    </location>
    <ligand>
        <name>Zn(2+)</name>
        <dbReference type="ChEBI" id="CHEBI:29105"/>
        <note>catalytic</note>
    </ligand>
</feature>
<feature type="signal peptide" evidence="5">
    <location>
        <begin position="1"/>
        <end position="21"/>
    </location>
</feature>
<dbReference type="PROSITE" id="PS50214">
    <property type="entry name" value="DISINTEGRIN_2"/>
    <property type="match status" value="1"/>
</dbReference>
<dbReference type="GO" id="GO:0046872">
    <property type="term" value="F:metal ion binding"/>
    <property type="evidence" value="ECO:0007669"/>
    <property type="project" value="UniProtKB-KW"/>
</dbReference>
<dbReference type="FunFam" id="4.10.70.10:FF:000003">
    <property type="entry name" value="Disintegrin and metalloproteinase domain-containing protein 17"/>
    <property type="match status" value="1"/>
</dbReference>
<dbReference type="Proteomes" id="UP001233172">
    <property type="component" value="Unassembled WGS sequence"/>
</dbReference>
<feature type="domain" description="Peptidase M12B" evidence="7">
    <location>
        <begin position="224"/>
        <end position="463"/>
    </location>
</feature>
<reference evidence="8" key="2">
    <citation type="submission" date="2023-04" db="EMBL/GenBank/DDBJ databases">
        <authorList>
            <person name="Bu L."/>
            <person name="Lu L."/>
            <person name="Laidemitt M.R."/>
            <person name="Zhang S.M."/>
            <person name="Mutuku M."/>
            <person name="Mkoji G."/>
            <person name="Steinauer M."/>
            <person name="Loker E.S."/>
        </authorList>
    </citation>
    <scope>NUCLEOTIDE SEQUENCE</scope>
    <source>
        <strain evidence="8">KasaAsao</strain>
        <tissue evidence="8">Whole Snail</tissue>
    </source>
</reference>
<dbReference type="PANTHER" id="PTHR45702:SF6">
    <property type="entry name" value="DISINTEGRIN AND METALLOPROTEINASE DOMAIN-CONTAINING PROTEIN 17"/>
    <property type="match status" value="1"/>
</dbReference>
<feature type="transmembrane region" description="Helical" evidence="4">
    <location>
        <begin position="669"/>
        <end position="691"/>
    </location>
</feature>
<feature type="binding site" evidence="2">
    <location>
        <position position="401"/>
    </location>
    <ligand>
        <name>Zn(2+)</name>
        <dbReference type="ChEBI" id="CHEBI:29105"/>
        <note>catalytic</note>
    </ligand>
</feature>
<name>A0AAD8AU08_BIOPF</name>
<dbReference type="Pfam" id="PF16698">
    <property type="entry name" value="ADAM17_MPD"/>
    <property type="match status" value="1"/>
</dbReference>
<dbReference type="SMART" id="SM00050">
    <property type="entry name" value="DISIN"/>
    <property type="match status" value="1"/>
</dbReference>
<evidence type="ECO:0000259" key="6">
    <source>
        <dbReference type="PROSITE" id="PS50214"/>
    </source>
</evidence>
<feature type="region of interest" description="Disordered" evidence="3">
    <location>
        <begin position="186"/>
        <end position="217"/>
    </location>
</feature>
<dbReference type="InterPro" id="IPR001590">
    <property type="entry name" value="Peptidase_M12B"/>
</dbReference>
<keyword evidence="2" id="KW-0479">Metal-binding</keyword>
<protein>
    <submittedName>
        <fullName evidence="8">ADAM 17-like protease isoform X3</fullName>
    </submittedName>
</protein>
<evidence type="ECO:0000313" key="8">
    <source>
        <dbReference type="EMBL" id="KAK0041603.1"/>
    </source>
</evidence>
<accession>A0AAD8AU08</accession>
<dbReference type="Pfam" id="PF13574">
    <property type="entry name" value="Reprolysin_2"/>
    <property type="match status" value="1"/>
</dbReference>
<dbReference type="PANTHER" id="PTHR45702">
    <property type="entry name" value="ADAM10/ADAM17 METALLOPEPTIDASE FAMILY MEMBER"/>
    <property type="match status" value="1"/>
</dbReference>
<dbReference type="InterPro" id="IPR001762">
    <property type="entry name" value="Disintegrin_dom"/>
</dbReference>
<dbReference type="SUPFAM" id="SSF57552">
    <property type="entry name" value="Blood coagulation inhibitor (disintegrin)"/>
    <property type="match status" value="1"/>
</dbReference>
<dbReference type="GO" id="GO:0005886">
    <property type="term" value="C:plasma membrane"/>
    <property type="evidence" value="ECO:0007669"/>
    <property type="project" value="TreeGrafter"/>
</dbReference>
<dbReference type="InterPro" id="IPR036436">
    <property type="entry name" value="Disintegrin_dom_sf"/>
</dbReference>
<dbReference type="SUPFAM" id="SSF55486">
    <property type="entry name" value="Metalloproteases ('zincins'), catalytic domain"/>
    <property type="match status" value="1"/>
</dbReference>
<comment type="caution">
    <text evidence="8">The sequence shown here is derived from an EMBL/GenBank/DDBJ whole genome shotgun (WGS) entry which is preliminary data.</text>
</comment>